<protein>
    <submittedName>
        <fullName evidence="1">Uncharacterized protein</fullName>
    </submittedName>
</protein>
<dbReference type="EMBL" id="VSSQ01012739">
    <property type="protein sequence ID" value="MPM49943.1"/>
    <property type="molecule type" value="Genomic_DNA"/>
</dbReference>
<comment type="caution">
    <text evidence="1">The sequence shown here is derived from an EMBL/GenBank/DDBJ whole genome shotgun (WGS) entry which is preliminary data.</text>
</comment>
<name>A0A645AGI7_9ZZZZ</name>
<evidence type="ECO:0000313" key="1">
    <source>
        <dbReference type="EMBL" id="MPM49943.1"/>
    </source>
</evidence>
<proteinExistence type="predicted"/>
<organism evidence="1">
    <name type="scientific">bioreactor metagenome</name>
    <dbReference type="NCBI Taxonomy" id="1076179"/>
    <lineage>
        <taxon>unclassified sequences</taxon>
        <taxon>metagenomes</taxon>
        <taxon>ecological metagenomes</taxon>
    </lineage>
</organism>
<gene>
    <name evidence="1" type="ORF">SDC9_96677</name>
</gene>
<sequence length="111" mass="11568">MLNASPITSVAVVEVVGANPSGHASFSTPTLITSSASLASGEPGFPVMAIRRLPIFFKGAITFIISDELPLFEINRTMSFFAIIPKSPCMASAALIKMVGVPVDASDEAIL</sequence>
<reference evidence="1" key="1">
    <citation type="submission" date="2019-08" db="EMBL/GenBank/DDBJ databases">
        <authorList>
            <person name="Kucharzyk K."/>
            <person name="Murdoch R.W."/>
            <person name="Higgins S."/>
            <person name="Loffler F."/>
        </authorList>
    </citation>
    <scope>NUCLEOTIDE SEQUENCE</scope>
</reference>
<accession>A0A645AGI7</accession>
<dbReference type="AlphaFoldDB" id="A0A645AGI7"/>